<dbReference type="AlphaFoldDB" id="A0AAJ0U5R5"/>
<comment type="similarity">
    <text evidence="1">Belongs to the enoyl-CoA hydratase/isomerase family.</text>
</comment>
<reference evidence="2" key="1">
    <citation type="submission" date="2017-08" db="EMBL/GenBank/DDBJ databases">
        <authorList>
            <person name="Imhoff J.F."/>
            <person name="Rahn T."/>
            <person name="Kuenzel S."/>
            <person name="Neulinger S.C."/>
        </authorList>
    </citation>
    <scope>NUCLEOTIDE SEQUENCE</scope>
    <source>
        <strain evidence="2">DSM 11080</strain>
    </source>
</reference>
<dbReference type="Proteomes" id="UP001296776">
    <property type="component" value="Unassembled WGS sequence"/>
</dbReference>
<accession>A0AAJ0U5R5</accession>
<dbReference type="NCBIfam" id="NF006452">
    <property type="entry name" value="PRK08788.1"/>
    <property type="match status" value="1"/>
</dbReference>
<dbReference type="EMBL" id="NRSJ01000028">
    <property type="protein sequence ID" value="MBK1705803.1"/>
    <property type="molecule type" value="Genomic_DNA"/>
</dbReference>
<reference evidence="2" key="2">
    <citation type="journal article" date="2020" name="Microorganisms">
        <title>Osmotic Adaptation and Compatible Solute Biosynthesis of Phototrophic Bacteria as Revealed from Genome Analyses.</title>
        <authorList>
            <person name="Imhoff J.F."/>
            <person name="Rahn T."/>
            <person name="Kunzel S."/>
            <person name="Keller A."/>
            <person name="Neulinger S.C."/>
        </authorList>
    </citation>
    <scope>NUCLEOTIDE SEQUENCE</scope>
    <source>
        <strain evidence="2">DSM 11080</strain>
    </source>
</reference>
<gene>
    <name evidence="2" type="ORF">CKO40_14880</name>
</gene>
<evidence type="ECO:0000313" key="2">
    <source>
        <dbReference type="EMBL" id="MBK1705803.1"/>
    </source>
</evidence>
<dbReference type="Gene3D" id="3.90.226.10">
    <property type="entry name" value="2-enoyl-CoA Hydratase, Chain A, domain 1"/>
    <property type="match status" value="1"/>
</dbReference>
<dbReference type="Pfam" id="PF00378">
    <property type="entry name" value="ECH_1"/>
    <property type="match status" value="1"/>
</dbReference>
<name>A0AAJ0U5R5_9GAMM</name>
<keyword evidence="3" id="KW-1185">Reference proteome</keyword>
<proteinExistence type="inferred from homology"/>
<dbReference type="PANTHER" id="PTHR11941:SF54">
    <property type="entry name" value="ENOYL-COA HYDRATASE, MITOCHONDRIAL"/>
    <property type="match status" value="1"/>
</dbReference>
<evidence type="ECO:0000256" key="1">
    <source>
        <dbReference type="ARBA" id="ARBA00005254"/>
    </source>
</evidence>
<dbReference type="CDD" id="cd06558">
    <property type="entry name" value="crotonase-like"/>
    <property type="match status" value="1"/>
</dbReference>
<dbReference type="GO" id="GO:0006635">
    <property type="term" value="P:fatty acid beta-oxidation"/>
    <property type="evidence" value="ECO:0007669"/>
    <property type="project" value="TreeGrafter"/>
</dbReference>
<dbReference type="InterPro" id="IPR001753">
    <property type="entry name" value="Enoyl-CoA_hydra/iso"/>
</dbReference>
<dbReference type="InterPro" id="IPR029045">
    <property type="entry name" value="ClpP/crotonase-like_dom_sf"/>
</dbReference>
<dbReference type="PANTHER" id="PTHR11941">
    <property type="entry name" value="ENOYL-COA HYDRATASE-RELATED"/>
    <property type="match status" value="1"/>
</dbReference>
<comment type="caution">
    <text evidence="2">The sequence shown here is derived from an EMBL/GenBank/DDBJ whole genome shotgun (WGS) entry which is preliminary data.</text>
</comment>
<dbReference type="Gene3D" id="6.20.390.30">
    <property type="match status" value="1"/>
</dbReference>
<sequence length="292" mass="32920">MSSMNQAVRKFPESNRSAEYQHLTLHQDAKNAIVWCYMHAAPRPCFTPELLEELNRWASHLRCQAPEKKLRYHVTASLTPGVFNLGGDLDVFRKLIFAGDAERLYAYARRCIDVLYANMTGFDSDVTTISLIQGEALGGGFEAALSSEVLIAERHSRFGFPEILFNLFPGMGAFSLLSRRIGTSLAQRLILSGKVYEAEELHAMGVVDVIADDGEGELAVYDYIKRENRARNGFTALRQARDSINPITYEELDKIVRIWVDAALRLEARDLKMMDRLVARQARGSRETEKVA</sequence>
<organism evidence="2 3">
    <name type="scientific">Halochromatium glycolicum</name>
    <dbReference type="NCBI Taxonomy" id="85075"/>
    <lineage>
        <taxon>Bacteria</taxon>
        <taxon>Pseudomonadati</taxon>
        <taxon>Pseudomonadota</taxon>
        <taxon>Gammaproteobacteria</taxon>
        <taxon>Chromatiales</taxon>
        <taxon>Chromatiaceae</taxon>
        <taxon>Halochromatium</taxon>
    </lineage>
</organism>
<dbReference type="SUPFAM" id="SSF52096">
    <property type="entry name" value="ClpP/crotonase"/>
    <property type="match status" value="1"/>
</dbReference>
<protein>
    <submittedName>
        <fullName evidence="2">Enoyl-CoA hydratase</fullName>
    </submittedName>
</protein>
<evidence type="ECO:0000313" key="3">
    <source>
        <dbReference type="Proteomes" id="UP001296776"/>
    </source>
</evidence>
<dbReference type="GO" id="GO:0003824">
    <property type="term" value="F:catalytic activity"/>
    <property type="evidence" value="ECO:0007669"/>
    <property type="project" value="UniProtKB-ARBA"/>
</dbReference>